<dbReference type="Gene3D" id="1.10.1670.10">
    <property type="entry name" value="Helix-hairpin-Helix base-excision DNA repair enzymes (C-terminal)"/>
    <property type="match status" value="1"/>
</dbReference>
<dbReference type="Pfam" id="PF12833">
    <property type="entry name" value="HTH_18"/>
    <property type="match status" value="1"/>
</dbReference>
<reference evidence="15 16" key="1">
    <citation type="submission" date="2024-11" db="EMBL/GenBank/DDBJ databases">
        <title>Using genomics to understand microbial adaptation to soil warming.</title>
        <authorList>
            <person name="Deangelis K.M. PhD."/>
        </authorList>
    </citation>
    <scope>NUCLEOTIDE SEQUENCE [LARGE SCALE GENOMIC DNA]</scope>
    <source>
        <strain evidence="15 16">GAS97</strain>
    </source>
</reference>
<keyword evidence="11" id="KW-0010">Activator</keyword>
<evidence type="ECO:0000256" key="1">
    <source>
        <dbReference type="ARBA" id="ARBA00000086"/>
    </source>
</evidence>
<evidence type="ECO:0000256" key="4">
    <source>
        <dbReference type="ARBA" id="ARBA00022603"/>
    </source>
</evidence>
<evidence type="ECO:0000256" key="13">
    <source>
        <dbReference type="ARBA" id="ARBA00023204"/>
    </source>
</evidence>
<sequence>MNLDPNLCYRTLLSRDRRFDGWFYVAVSSTGIYCRVVCPVRPPKRENCSYFPTPAAAEKAGFRPCLRCRPELAPGNGLLDASSQLAHAAATLITEGFLNDANLADLANRVGVTERHLRRIFAAAYGVSMIEFAQTQRLLLAKRLLTDTTLPLAMVASTAGFGSVRRFNDLFVSRYGLNPLRLRKTSSTGTSTSTSTSTSTGVSDHLRFTLGYRPPFSWPGVLAFLSRRAISSVEHVDNEVYSRAVELKSGSARVAAWISVRDVPQRHAIEVTVPLALAPVIGQVLGRVSRLFDLSARPDLIDAQLGELAADMPGMRVPGAFDGFEIAVRAIAGQQLSAPNARSVLARIAVRFGTGIADAPGNISTAFPSAEALAALPVSSLSDLGMTAARAEAVIELAEEVASGRVLLEPMAPLDATLAALRRIRGVGESTVQTIAMRALAWPNAFPEGDAVLRRQLNQPGLSALRRHATRWEPWRAYATLHIWRHSEEHYS</sequence>
<evidence type="ECO:0000256" key="9">
    <source>
        <dbReference type="ARBA" id="ARBA00023015"/>
    </source>
</evidence>
<evidence type="ECO:0000256" key="2">
    <source>
        <dbReference type="ARBA" id="ARBA00001947"/>
    </source>
</evidence>
<evidence type="ECO:0000256" key="7">
    <source>
        <dbReference type="ARBA" id="ARBA00022763"/>
    </source>
</evidence>
<dbReference type="SUPFAM" id="SSF57884">
    <property type="entry name" value="Ada DNA repair protein, N-terminal domain (N-Ada 10)"/>
    <property type="match status" value="1"/>
</dbReference>
<keyword evidence="16" id="KW-1185">Reference proteome</keyword>
<dbReference type="SUPFAM" id="SSF48150">
    <property type="entry name" value="DNA-glycosylase"/>
    <property type="match status" value="1"/>
</dbReference>
<evidence type="ECO:0000256" key="11">
    <source>
        <dbReference type="ARBA" id="ARBA00023159"/>
    </source>
</evidence>
<keyword evidence="9" id="KW-0805">Transcription regulation</keyword>
<dbReference type="Pfam" id="PF06029">
    <property type="entry name" value="AlkA_N"/>
    <property type="match status" value="1"/>
</dbReference>
<dbReference type="CDD" id="cd00056">
    <property type="entry name" value="ENDO3c"/>
    <property type="match status" value="1"/>
</dbReference>
<evidence type="ECO:0000256" key="5">
    <source>
        <dbReference type="ARBA" id="ARBA00022679"/>
    </source>
</evidence>
<dbReference type="InterPro" id="IPR035451">
    <property type="entry name" value="Ada-like_dom_sf"/>
</dbReference>
<comment type="catalytic activity">
    <reaction evidence="1">
        <text>Hydrolysis of alkylated DNA, releasing 3-methyladenine, 3-methylguanine, 7-methylguanine and 7-methyladenine.</text>
        <dbReference type="EC" id="3.2.2.21"/>
    </reaction>
</comment>
<keyword evidence="6" id="KW-0479">Metal-binding</keyword>
<feature type="domain" description="HTH araC/xylS-type" evidence="14">
    <location>
        <begin position="87"/>
        <end position="185"/>
    </location>
</feature>
<dbReference type="SMART" id="SM00478">
    <property type="entry name" value="ENDO3c"/>
    <property type="match status" value="1"/>
</dbReference>
<dbReference type="Pfam" id="PF02805">
    <property type="entry name" value="Ada_Zn_binding"/>
    <property type="match status" value="1"/>
</dbReference>
<dbReference type="Proteomes" id="UP001620514">
    <property type="component" value="Unassembled WGS sequence"/>
</dbReference>
<dbReference type="SUPFAM" id="SSF46689">
    <property type="entry name" value="Homeodomain-like"/>
    <property type="match status" value="2"/>
</dbReference>
<dbReference type="InterPro" id="IPR004026">
    <property type="entry name" value="Ada_DNA_repair_Zn-bd"/>
</dbReference>
<comment type="cofactor">
    <cofactor evidence="2">
        <name>Zn(2+)</name>
        <dbReference type="ChEBI" id="CHEBI:29105"/>
    </cofactor>
</comment>
<keyword evidence="5" id="KW-0808">Transferase</keyword>
<dbReference type="PANTHER" id="PTHR43003">
    <property type="entry name" value="DNA-3-METHYLADENINE GLYCOSYLASE"/>
    <property type="match status" value="1"/>
</dbReference>
<dbReference type="InterPro" id="IPR011257">
    <property type="entry name" value="DNA_glycosylase"/>
</dbReference>
<dbReference type="InterPro" id="IPR018062">
    <property type="entry name" value="HTH_AraC-typ_CS"/>
</dbReference>
<gene>
    <name evidence="15" type="ORF">ABH943_003437</name>
</gene>
<evidence type="ECO:0000256" key="3">
    <source>
        <dbReference type="ARBA" id="ARBA00012000"/>
    </source>
</evidence>
<dbReference type="Gene3D" id="3.30.310.20">
    <property type="entry name" value="DNA-3-methyladenine glycosylase AlkA, N-terminal domain"/>
    <property type="match status" value="1"/>
</dbReference>
<dbReference type="GO" id="GO:0003905">
    <property type="term" value="F:alkylbase DNA N-glycosylase activity"/>
    <property type="evidence" value="ECO:0007669"/>
    <property type="project" value="UniProtKB-EC"/>
</dbReference>
<keyword evidence="15" id="KW-0326">Glycosidase</keyword>
<dbReference type="Pfam" id="PF00730">
    <property type="entry name" value="HhH-GPD"/>
    <property type="match status" value="1"/>
</dbReference>
<dbReference type="SMART" id="SM00342">
    <property type="entry name" value="HTH_ARAC"/>
    <property type="match status" value="1"/>
</dbReference>
<dbReference type="EMBL" id="JBIYDN010000009">
    <property type="protein sequence ID" value="MFK4443415.1"/>
    <property type="molecule type" value="Genomic_DNA"/>
</dbReference>
<organism evidence="15 16">
    <name type="scientific">Caballeronia udeis</name>
    <dbReference type="NCBI Taxonomy" id="1232866"/>
    <lineage>
        <taxon>Bacteria</taxon>
        <taxon>Pseudomonadati</taxon>
        <taxon>Pseudomonadota</taxon>
        <taxon>Betaproteobacteria</taxon>
        <taxon>Burkholderiales</taxon>
        <taxon>Burkholderiaceae</taxon>
        <taxon>Caballeronia</taxon>
    </lineage>
</organism>
<protein>
    <recommendedName>
        <fullName evidence="3">DNA-3-methyladenine glycosylase II</fullName>
        <ecNumber evidence="3">3.2.2.21</ecNumber>
    </recommendedName>
</protein>
<name>A0ABW8MIA8_9BURK</name>
<dbReference type="Gene3D" id="1.10.340.30">
    <property type="entry name" value="Hypothetical protein, domain 2"/>
    <property type="match status" value="1"/>
</dbReference>
<dbReference type="InterPro" id="IPR018060">
    <property type="entry name" value="HTH_AraC"/>
</dbReference>
<keyword evidence="4" id="KW-0489">Methyltransferase</keyword>
<dbReference type="PROSITE" id="PS00041">
    <property type="entry name" value="HTH_ARAC_FAMILY_1"/>
    <property type="match status" value="1"/>
</dbReference>
<keyword evidence="8" id="KW-0862">Zinc</keyword>
<keyword evidence="7" id="KW-0227">DNA damage</keyword>
<keyword evidence="12" id="KW-0804">Transcription</keyword>
<dbReference type="InterPro" id="IPR023170">
    <property type="entry name" value="HhH_base_excis_C"/>
</dbReference>
<dbReference type="Gene3D" id="3.40.10.10">
    <property type="entry name" value="DNA Methylphosphotriester Repair Domain"/>
    <property type="match status" value="1"/>
</dbReference>
<dbReference type="InterPro" id="IPR003265">
    <property type="entry name" value="HhH-GPD_domain"/>
</dbReference>
<dbReference type="EC" id="3.2.2.21" evidence="3"/>
<evidence type="ECO:0000313" key="16">
    <source>
        <dbReference type="Proteomes" id="UP001620514"/>
    </source>
</evidence>
<dbReference type="InterPro" id="IPR037046">
    <property type="entry name" value="AlkA_N_sf"/>
</dbReference>
<comment type="caution">
    <text evidence="15">The sequence shown here is derived from an EMBL/GenBank/DDBJ whole genome shotgun (WGS) entry which is preliminary data.</text>
</comment>
<dbReference type="PANTHER" id="PTHR43003:SF13">
    <property type="entry name" value="DNA-3-METHYLADENINE GLYCOSYLASE 2"/>
    <property type="match status" value="1"/>
</dbReference>
<accession>A0ABW8MIA8</accession>
<keyword evidence="13" id="KW-0234">DNA repair</keyword>
<dbReference type="InterPro" id="IPR051912">
    <property type="entry name" value="Alkylbase_DNA_Glycosylase/TA"/>
</dbReference>
<evidence type="ECO:0000259" key="14">
    <source>
        <dbReference type="PROSITE" id="PS01124"/>
    </source>
</evidence>
<keyword evidence="10" id="KW-0238">DNA-binding</keyword>
<evidence type="ECO:0000256" key="6">
    <source>
        <dbReference type="ARBA" id="ARBA00022723"/>
    </source>
</evidence>
<keyword evidence="15" id="KW-0378">Hydrolase</keyword>
<dbReference type="SUPFAM" id="SSF55945">
    <property type="entry name" value="TATA-box binding protein-like"/>
    <property type="match status" value="1"/>
</dbReference>
<proteinExistence type="predicted"/>
<evidence type="ECO:0000256" key="12">
    <source>
        <dbReference type="ARBA" id="ARBA00023163"/>
    </source>
</evidence>
<evidence type="ECO:0000256" key="10">
    <source>
        <dbReference type="ARBA" id="ARBA00023125"/>
    </source>
</evidence>
<dbReference type="InterPro" id="IPR010316">
    <property type="entry name" value="AlkA_N"/>
</dbReference>
<dbReference type="PROSITE" id="PS01124">
    <property type="entry name" value="HTH_ARAC_FAMILY_2"/>
    <property type="match status" value="1"/>
</dbReference>
<dbReference type="RefSeq" id="WP_404608056.1">
    <property type="nucleotide sequence ID" value="NZ_JBIYDN010000009.1"/>
</dbReference>
<dbReference type="Gene3D" id="1.10.10.60">
    <property type="entry name" value="Homeodomain-like"/>
    <property type="match status" value="1"/>
</dbReference>
<dbReference type="InterPro" id="IPR009057">
    <property type="entry name" value="Homeodomain-like_sf"/>
</dbReference>
<evidence type="ECO:0000256" key="8">
    <source>
        <dbReference type="ARBA" id="ARBA00022833"/>
    </source>
</evidence>
<evidence type="ECO:0000313" key="15">
    <source>
        <dbReference type="EMBL" id="MFK4443415.1"/>
    </source>
</evidence>
<dbReference type="SMART" id="SM01009">
    <property type="entry name" value="AlkA_N"/>
    <property type="match status" value="1"/>
</dbReference>